<evidence type="ECO:0000313" key="2">
    <source>
        <dbReference type="Proteomes" id="UP001153331"/>
    </source>
</evidence>
<comment type="caution">
    <text evidence="1">The sequence shown here is derived from an EMBL/GenBank/DDBJ whole genome shotgun (WGS) entry which is preliminary data.</text>
</comment>
<sequence length="1298" mass="144069">MGAPTNGHKANGHIINGHDTNGNHSNGEQNSSPLNLTVLGMNSGTSMDGIDCALCRFRQDSPSSPMNFELLAYDEIPLEPVIKKRVLNMIYHNRTTPEELSEVNVLLGETFAEAAINFASKQNISLSEIDVIGSHGQTIWLLSMPEEGHTKSALTMAEGTFLSARTGITSVTDFRVSDQAAGRQGAPLIGFFDSLLLHHPTKLRACQNIGGIANVCFIPPDEDGKLNQEFFDFDTGPGNVFIDAAVRHFTQGTMEYDKDGKMGAAGTVNQEMVDDFLNTYPYFNLEPPKTTGREVFRDTIADKLIETGLAKGLSQNDIIATITRITAQAIVDHYKRYMPRQYGPLAEIFMCGGGAKNPNIVRYLQEAFPDTTIMMLDAAGVPGDAKEAITFAWQGMEAVVGRSIPVPDRVETREGYVLGKISPGKNYRRVMRKGMAFGGGVDKLSPVAEMVNWKDGQVVSNDWGYLKSDWSAHWAADYNIPLRRFSWRIRARAATCSGPRTPPHTTPPHSARFAPVSFHNVHVVMNDFEDASDADEHDTSHARNAQKQDDLAGPACQACRKKKAKCSRTTPCSQCVKNGVPCMYDKDKGRPGMKPGAIERLTHRLDALENMFLGQGLMWKQVLDHIQKPQGQSSSPVLIPDDLSGSAEQLRQAMGSLGHKRQYTEDHSNPSHSVTAKRHRTEENSGGESHERSRSTPIDIESIPPELLEALVEIYFARIHPWIPVLHVRQFRRRLRNREDRKGIETILCAIASTCVRFSDDQRFGTAEERSRLAQTCRQSVILKSMESFSVENLQALIICAFDIIGSGRGPSAWSIIGSMARTVEQLQLSVEDDDPQLASHQTKVLVRRMKFLRPCESWSEREERRRVFWNVFLMDRFCSITTGWNVCLTSAEVKRRLPCEGALWEEGNPLHTLTPYFGVSGPSEQASNQLPNTRSETADQDSLGGFAYCIEATENLSLVTSFFLQQAVDVARAHDIQIWLLRFKKLDLRLIQWKLYLPQRWRLACALNEDGNMDPNLTLAHITHNTAVVLLHQGIAYPSPEWQSVPINLPSASSADTCLAAATEVAKISEEFLTPNTDFLTNPQFAFCLFVCGRMLIAHSFYYHIQLPSEFNSLVNSLHEMSRRWNGPLPTLQENLASKFAMRLEHARNSGIQSTDMRQAAYSEYQAPSTVASPRAHSNAVNDSSVNDGTSYRPLGTFGEVLPVPYCQGESPDSMTLAFPPLPLAFQAQATIEQPGGLAYEPGFSGGTPQTNDRVNEPLHVNADLPLGSAVTFEDMATYLDYSFLPDRVSAYQQSSI</sequence>
<accession>A0ACC2IFP6</accession>
<protein>
    <submittedName>
        <fullName evidence="1">Uncharacterized protein</fullName>
    </submittedName>
</protein>
<dbReference type="EMBL" id="JAPHNI010000220">
    <property type="protein sequence ID" value="KAJ8113976.1"/>
    <property type="molecule type" value="Genomic_DNA"/>
</dbReference>
<gene>
    <name evidence="1" type="ORF">OPT61_g4036</name>
</gene>
<evidence type="ECO:0000313" key="1">
    <source>
        <dbReference type="EMBL" id="KAJ8113976.1"/>
    </source>
</evidence>
<dbReference type="Proteomes" id="UP001153331">
    <property type="component" value="Unassembled WGS sequence"/>
</dbReference>
<reference evidence="1" key="1">
    <citation type="submission" date="2022-11" db="EMBL/GenBank/DDBJ databases">
        <title>Genome Sequence of Boeremia exigua.</title>
        <authorList>
            <person name="Buettner E."/>
        </authorList>
    </citation>
    <scope>NUCLEOTIDE SEQUENCE</scope>
    <source>
        <strain evidence="1">CU02</strain>
    </source>
</reference>
<keyword evidence="2" id="KW-1185">Reference proteome</keyword>
<name>A0ACC2IFP6_9PLEO</name>
<organism evidence="1 2">
    <name type="scientific">Boeremia exigua</name>
    <dbReference type="NCBI Taxonomy" id="749465"/>
    <lineage>
        <taxon>Eukaryota</taxon>
        <taxon>Fungi</taxon>
        <taxon>Dikarya</taxon>
        <taxon>Ascomycota</taxon>
        <taxon>Pezizomycotina</taxon>
        <taxon>Dothideomycetes</taxon>
        <taxon>Pleosporomycetidae</taxon>
        <taxon>Pleosporales</taxon>
        <taxon>Pleosporineae</taxon>
        <taxon>Didymellaceae</taxon>
        <taxon>Boeremia</taxon>
    </lineage>
</organism>
<proteinExistence type="predicted"/>